<dbReference type="SUPFAM" id="SSF47954">
    <property type="entry name" value="Cyclin-like"/>
    <property type="match status" value="1"/>
</dbReference>
<comment type="caution">
    <text evidence="2">The sequence shown here is derived from an EMBL/GenBank/DDBJ whole genome shotgun (WGS) entry which is preliminary data.</text>
</comment>
<keyword evidence="1" id="KW-0472">Membrane</keyword>
<evidence type="ECO:0000313" key="2">
    <source>
        <dbReference type="EMBL" id="ETO13967.1"/>
    </source>
</evidence>
<feature type="non-terminal residue" evidence="2">
    <location>
        <position position="209"/>
    </location>
</feature>
<sequence length="209" mass="25037">MKMPNEETEKQICHELEDKEMSIGQAMNFYFAVDLPFEYLLPISVTWHYFYPISFEFFFFFFLSCISFLFIQFSMYQPPLPPLDIHTYIYVYMYKYNVNVLYYIVPDKTIKAYCKTAFLTMFDRFVVCCPFCVCLMLIHTCGLEYQYTHTQIKSLRLPLCLIVPPQHIAIACMEISIRYWHIQLRPSSNSPLVTFPDMTLIPLPRDWFQ</sequence>
<evidence type="ECO:0000313" key="3">
    <source>
        <dbReference type="Proteomes" id="UP000023152"/>
    </source>
</evidence>
<dbReference type="Gene3D" id="1.10.472.10">
    <property type="entry name" value="Cyclin-like"/>
    <property type="match status" value="1"/>
</dbReference>
<keyword evidence="1" id="KW-0812">Transmembrane</keyword>
<dbReference type="Proteomes" id="UP000023152">
    <property type="component" value="Unassembled WGS sequence"/>
</dbReference>
<feature type="transmembrane region" description="Helical" evidence="1">
    <location>
        <begin position="117"/>
        <end position="138"/>
    </location>
</feature>
<proteinExistence type="predicted"/>
<reference evidence="2 3" key="1">
    <citation type="journal article" date="2013" name="Curr. Biol.">
        <title>The Genome of the Foraminiferan Reticulomyxa filosa.</title>
        <authorList>
            <person name="Glockner G."/>
            <person name="Hulsmann N."/>
            <person name="Schleicher M."/>
            <person name="Noegel A.A."/>
            <person name="Eichinger L."/>
            <person name="Gallinger C."/>
            <person name="Pawlowski J."/>
            <person name="Sierra R."/>
            <person name="Euteneuer U."/>
            <person name="Pillet L."/>
            <person name="Moustafa A."/>
            <person name="Platzer M."/>
            <person name="Groth M."/>
            <person name="Szafranski K."/>
            <person name="Schliwa M."/>
        </authorList>
    </citation>
    <scope>NUCLEOTIDE SEQUENCE [LARGE SCALE GENOMIC DNA]</scope>
</reference>
<evidence type="ECO:0000256" key="1">
    <source>
        <dbReference type="SAM" id="Phobius"/>
    </source>
</evidence>
<feature type="transmembrane region" description="Helical" evidence="1">
    <location>
        <begin position="57"/>
        <end position="75"/>
    </location>
</feature>
<dbReference type="InterPro" id="IPR036915">
    <property type="entry name" value="Cyclin-like_sf"/>
</dbReference>
<keyword evidence="1" id="KW-1133">Transmembrane helix</keyword>
<dbReference type="AlphaFoldDB" id="X6MKJ5"/>
<feature type="transmembrane region" description="Helical" evidence="1">
    <location>
        <begin position="87"/>
        <end position="105"/>
    </location>
</feature>
<organism evidence="2 3">
    <name type="scientific">Reticulomyxa filosa</name>
    <dbReference type="NCBI Taxonomy" id="46433"/>
    <lineage>
        <taxon>Eukaryota</taxon>
        <taxon>Sar</taxon>
        <taxon>Rhizaria</taxon>
        <taxon>Retaria</taxon>
        <taxon>Foraminifera</taxon>
        <taxon>Monothalamids</taxon>
        <taxon>Reticulomyxidae</taxon>
        <taxon>Reticulomyxa</taxon>
    </lineage>
</organism>
<gene>
    <name evidence="2" type="ORF">RFI_23404</name>
</gene>
<accession>X6MKJ5</accession>
<protein>
    <submittedName>
        <fullName evidence="2">Uncharacterized protein</fullName>
    </submittedName>
</protein>
<dbReference type="EMBL" id="ASPP01020295">
    <property type="protein sequence ID" value="ETO13967.1"/>
    <property type="molecule type" value="Genomic_DNA"/>
</dbReference>
<name>X6MKJ5_RETFI</name>
<keyword evidence="3" id="KW-1185">Reference proteome</keyword>